<name>B9S454_RICCO</name>
<accession>B9S454</accession>
<reference evidence="3" key="1">
    <citation type="journal article" date="2010" name="Nat. Biotechnol.">
        <title>Draft genome sequence of the oilseed species Ricinus communis.</title>
        <authorList>
            <person name="Chan A.P."/>
            <person name="Crabtree J."/>
            <person name="Zhao Q."/>
            <person name="Lorenzi H."/>
            <person name="Orvis J."/>
            <person name="Puiu D."/>
            <person name="Melake-Berhan A."/>
            <person name="Jones K.M."/>
            <person name="Redman J."/>
            <person name="Chen G."/>
            <person name="Cahoon E.B."/>
            <person name="Gedil M."/>
            <person name="Stanke M."/>
            <person name="Haas B.J."/>
            <person name="Wortman J.R."/>
            <person name="Fraser-Liggett C.M."/>
            <person name="Ravel J."/>
            <person name="Rabinowicz P.D."/>
        </authorList>
    </citation>
    <scope>NUCLEOTIDE SEQUENCE [LARGE SCALE GENOMIC DNA]</scope>
    <source>
        <strain evidence="3">cv. Hale</strain>
    </source>
</reference>
<keyword evidence="3" id="KW-1185">Reference proteome</keyword>
<feature type="domain" description="Peptide N-acetyl-beta-D-glucosaminyl asparaginase amidase A N-terminal" evidence="1">
    <location>
        <begin position="56"/>
        <end position="225"/>
    </location>
</feature>
<protein>
    <submittedName>
        <fullName evidence="2">Peptide-N4-(N-acetyl-beta-glucosaminyl)asparagine amidase A, putative</fullName>
        <ecNumber evidence="2">3.5.1.52</ecNumber>
    </submittedName>
</protein>
<dbReference type="Pfam" id="PF12222">
    <property type="entry name" value="PNGaseA"/>
    <property type="match status" value="2"/>
</dbReference>
<dbReference type="EC" id="3.5.1.52" evidence="2"/>
<evidence type="ECO:0000313" key="3">
    <source>
        <dbReference type="Proteomes" id="UP000008311"/>
    </source>
</evidence>
<evidence type="ECO:0000313" key="2">
    <source>
        <dbReference type="EMBL" id="EEF41482.1"/>
    </source>
</evidence>
<dbReference type="PANTHER" id="PTHR31104">
    <property type="entry name" value="PEPTIDE-N4-(N-ACETYL-BETA-GLUCOSAMINYL)ASPARAGINE AMIDASE A PROTEIN"/>
    <property type="match status" value="1"/>
</dbReference>
<dbReference type="InterPro" id="IPR056948">
    <property type="entry name" value="PNGaseA_N"/>
</dbReference>
<dbReference type="AlphaFoldDB" id="B9S454"/>
<dbReference type="Proteomes" id="UP000008311">
    <property type="component" value="Unassembled WGS sequence"/>
</dbReference>
<dbReference type="EMBL" id="EQ973864">
    <property type="protein sequence ID" value="EEF41482.1"/>
    <property type="molecule type" value="Genomic_DNA"/>
</dbReference>
<organism evidence="2 3">
    <name type="scientific">Ricinus communis</name>
    <name type="common">Castor bean</name>
    <dbReference type="NCBI Taxonomy" id="3988"/>
    <lineage>
        <taxon>Eukaryota</taxon>
        <taxon>Viridiplantae</taxon>
        <taxon>Streptophyta</taxon>
        <taxon>Embryophyta</taxon>
        <taxon>Tracheophyta</taxon>
        <taxon>Spermatophyta</taxon>
        <taxon>Magnoliopsida</taxon>
        <taxon>eudicotyledons</taxon>
        <taxon>Gunneridae</taxon>
        <taxon>Pentapetalae</taxon>
        <taxon>rosids</taxon>
        <taxon>fabids</taxon>
        <taxon>Malpighiales</taxon>
        <taxon>Euphorbiaceae</taxon>
        <taxon>Acalyphoideae</taxon>
        <taxon>Acalypheae</taxon>
        <taxon>Ricinus</taxon>
    </lineage>
</organism>
<dbReference type="InParanoid" id="B9S454"/>
<proteinExistence type="predicted"/>
<dbReference type="InterPro" id="IPR021102">
    <property type="entry name" value="PNGase_A"/>
</dbReference>
<gene>
    <name evidence="2" type="ORF">RCOM_0687200</name>
</gene>
<keyword evidence="2" id="KW-0378">Hydrolase</keyword>
<feature type="domain" description="Peptide N-acetyl-beta-D-glucosaminyl asparaginase amidase A N-terminal" evidence="1">
    <location>
        <begin position="255"/>
        <end position="357"/>
    </location>
</feature>
<dbReference type="GO" id="GO:0000224">
    <property type="term" value="F:peptide-N4-(N-acetyl-beta-glucosaminyl)asparagine amidase activity"/>
    <property type="evidence" value="ECO:0007669"/>
    <property type="project" value="UniProtKB-EC"/>
</dbReference>
<evidence type="ECO:0000259" key="1">
    <source>
        <dbReference type="Pfam" id="PF12222"/>
    </source>
</evidence>
<dbReference type="eggNOG" id="ENOG502QTVV">
    <property type="taxonomic scope" value="Eukaryota"/>
</dbReference>
<sequence>MGTSDMMRICIFMNNMACGWNLKNTLRSPLRYHQIIWNHYASSQSSTTVSLLPASPSYLSLTLPPSKCSSPWTYVVLDLRAECSNDTSYCISGLWLGGIELLRTSTPKLTTSKLRDIWKVRKDITRYASLYEQTNLNLTMKFHTIVNSVSNGVCNVYATLLFHKNSFITVPLDSKGLKLPVSSDQQETSDMASVIERALDFYDTPSDLIIPISNDGDNGFWFRMKNELDLLSKQILIHKIPVGLFWNFMFHFMDMMSNDAYREVLVPIDRSSLGSEPPFPVVFASEINPLFWKPIVAIGAFNLHSYDFEVTPFLEKVLDGKVHEFGVGVGNAVPHWLVDANFHLWLDKGSSRVTSGTLVAHNPSLSLERHEEFKQLDGSFEIKGKGRNESKGWVISSAGNLTTLILQQFKFKSFIRFEKNGTCRFVKLKIKVYKEVQVLNDRGELLNRIIVRRKCPLSMITSTLSGRIVANVSHAFEERCSNGNYLSSYIYNNQISNGWMPIVEQH</sequence>